<evidence type="ECO:0000256" key="1">
    <source>
        <dbReference type="ARBA" id="ARBA00001974"/>
    </source>
</evidence>
<name>A0A0W0VMM1_9GAMM</name>
<dbReference type="GO" id="GO:0046168">
    <property type="term" value="P:glycerol-3-phosphate catabolic process"/>
    <property type="evidence" value="ECO:0007669"/>
    <property type="project" value="TreeGrafter"/>
</dbReference>
<accession>A0A0W0VMM1</accession>
<dbReference type="Gene3D" id="1.10.8.870">
    <property type="entry name" value="Alpha-glycerophosphate oxidase, cap domain"/>
    <property type="match status" value="1"/>
</dbReference>
<dbReference type="GO" id="GO:0009331">
    <property type="term" value="C:glycerol-3-phosphate dehydrogenase (FAD) complex"/>
    <property type="evidence" value="ECO:0007669"/>
    <property type="project" value="UniProtKB-UniRule"/>
</dbReference>
<gene>
    <name evidence="9" type="primary">glpD</name>
    <name evidence="9" type="ORF">Llon_1406</name>
</gene>
<sequence>MQQVYDIAIIGGGINGCGCAADASSRGLSVFLCEQDDLAAHTSSRSTKLIHGGLRYLEQRDFSLVKHALEEREVLMQSVPYLVRPLPLFLPYKKNMRPQWFIRLGLFIYDHLSRKNSLPKSKWLKRLKDPVYFKSLQDTFDRGFLFYDCTADDARLTLVNALSAKNNGAKICTRTRLLKAEVQDNQWILTMHTANQTQFSIRAKAVINAAGPWAEGVNHLLNVSNTKSLSLIKGSHLVVHKLYEGNHAYFLQHSDQRIVFVIPYYNHTMIGTTDVPYSGDRSPIHIDPNEIDYLLNIVNQYFKKQVKPHEIIHSWSGLRPLIAAPGRSPQALSRDYTWQFFTNPAPTLTIYGGKITTYRQLSKKIVDTLRPIFPDMGESVTDKIHLPGANYKGKSFADYSYWAKEKYHWLAEDTLNRYLSLYGTRAELILKDARQISDLGTHFGCTLYQAEVDYLIQEEWAKTSEDILWRRTKLGFDVKKATKSALENYMSSI</sequence>
<dbReference type="GO" id="GO:0004368">
    <property type="term" value="F:glycerol-3-phosphate dehydrogenase (quinone) activity"/>
    <property type="evidence" value="ECO:0007669"/>
    <property type="project" value="UniProtKB-EC"/>
</dbReference>
<dbReference type="STRING" id="45068.Llon_1406"/>
<evidence type="ECO:0000256" key="4">
    <source>
        <dbReference type="ARBA" id="ARBA00022827"/>
    </source>
</evidence>
<dbReference type="PANTHER" id="PTHR11985:SF15">
    <property type="entry name" value="GLYCEROL-3-PHOSPHATE DEHYDROGENASE, MITOCHONDRIAL"/>
    <property type="match status" value="1"/>
</dbReference>
<dbReference type="RefSeq" id="WP_058529492.1">
    <property type="nucleotide sequence ID" value="NZ_CAAAHZ010000003.1"/>
</dbReference>
<dbReference type="NCBIfam" id="NF009906">
    <property type="entry name" value="PRK13369.1"/>
    <property type="match status" value="1"/>
</dbReference>
<comment type="similarity">
    <text evidence="2 6">Belongs to the FAD-dependent glycerol-3-phosphate dehydrogenase family.</text>
</comment>
<dbReference type="Proteomes" id="UP000054997">
    <property type="component" value="Unassembled WGS sequence"/>
</dbReference>
<dbReference type="InterPro" id="IPR031656">
    <property type="entry name" value="DAO_C"/>
</dbReference>
<keyword evidence="10" id="KW-1185">Reference proteome</keyword>
<dbReference type="InterPro" id="IPR036188">
    <property type="entry name" value="FAD/NAD-bd_sf"/>
</dbReference>
<dbReference type="Gene3D" id="3.30.9.10">
    <property type="entry name" value="D-Amino Acid Oxidase, subunit A, domain 2"/>
    <property type="match status" value="1"/>
</dbReference>
<dbReference type="Pfam" id="PF16901">
    <property type="entry name" value="DAO_C"/>
    <property type="match status" value="1"/>
</dbReference>
<feature type="domain" description="Alpha-glycerophosphate oxidase C-terminal" evidence="8">
    <location>
        <begin position="379"/>
        <end position="488"/>
    </location>
</feature>
<reference evidence="9 10" key="1">
    <citation type="submission" date="2015-11" db="EMBL/GenBank/DDBJ databases">
        <title>Genomic analysis of 38 Legionella species identifies large and diverse effector repertoires.</title>
        <authorList>
            <person name="Burstein D."/>
            <person name="Amaro F."/>
            <person name="Zusman T."/>
            <person name="Lifshitz Z."/>
            <person name="Cohen O."/>
            <person name="Gilbert J.A."/>
            <person name="Pupko T."/>
            <person name="Shuman H.A."/>
            <person name="Segal G."/>
        </authorList>
    </citation>
    <scope>NUCLEOTIDE SEQUENCE [LARGE SCALE GENOMIC DNA]</scope>
    <source>
        <strain evidence="9 10">ATCC 49505</strain>
    </source>
</reference>
<dbReference type="EMBL" id="LNYK01000016">
    <property type="protein sequence ID" value="KTD21308.1"/>
    <property type="molecule type" value="Genomic_DNA"/>
</dbReference>
<keyword evidence="3 6" id="KW-0285">Flavoprotein</keyword>
<dbReference type="Gene3D" id="3.50.50.60">
    <property type="entry name" value="FAD/NAD(P)-binding domain"/>
    <property type="match status" value="1"/>
</dbReference>
<dbReference type="PANTHER" id="PTHR11985">
    <property type="entry name" value="GLYCEROL-3-PHOSPHATE DEHYDROGENASE"/>
    <property type="match status" value="1"/>
</dbReference>
<dbReference type="Gene3D" id="6.10.250.1890">
    <property type="match status" value="1"/>
</dbReference>
<dbReference type="PRINTS" id="PR01001">
    <property type="entry name" value="FADG3PDH"/>
</dbReference>
<dbReference type="NCBIfam" id="NF008899">
    <property type="entry name" value="PRK12266.1"/>
    <property type="match status" value="1"/>
</dbReference>
<evidence type="ECO:0000256" key="2">
    <source>
        <dbReference type="ARBA" id="ARBA00007330"/>
    </source>
</evidence>
<comment type="caution">
    <text evidence="9">The sequence shown here is derived from an EMBL/GenBank/DDBJ whole genome shotgun (WGS) entry which is preliminary data.</text>
</comment>
<evidence type="ECO:0000259" key="7">
    <source>
        <dbReference type="Pfam" id="PF01266"/>
    </source>
</evidence>
<evidence type="ECO:0000256" key="6">
    <source>
        <dbReference type="RuleBase" id="RU361217"/>
    </source>
</evidence>
<dbReference type="AlphaFoldDB" id="A0A0W0VMM1"/>
<evidence type="ECO:0000256" key="5">
    <source>
        <dbReference type="ARBA" id="ARBA00023002"/>
    </source>
</evidence>
<dbReference type="InterPro" id="IPR000447">
    <property type="entry name" value="G3P_DH_FAD-dep"/>
</dbReference>
<organism evidence="9 10">
    <name type="scientific">Legionella londiniensis</name>
    <dbReference type="NCBI Taxonomy" id="45068"/>
    <lineage>
        <taxon>Bacteria</taxon>
        <taxon>Pseudomonadati</taxon>
        <taxon>Pseudomonadota</taxon>
        <taxon>Gammaproteobacteria</taxon>
        <taxon>Legionellales</taxon>
        <taxon>Legionellaceae</taxon>
        <taxon>Legionella</taxon>
    </lineage>
</organism>
<keyword evidence="4" id="KW-0274">FAD</keyword>
<feature type="domain" description="FAD dependent oxidoreductase" evidence="7">
    <location>
        <begin position="6"/>
        <end position="329"/>
    </location>
</feature>
<evidence type="ECO:0000259" key="8">
    <source>
        <dbReference type="Pfam" id="PF16901"/>
    </source>
</evidence>
<dbReference type="PATRIC" id="fig|45068.5.peg.1518"/>
<keyword evidence="5 6" id="KW-0560">Oxidoreductase</keyword>
<dbReference type="OrthoDB" id="9766796at2"/>
<dbReference type="PROSITE" id="PS00977">
    <property type="entry name" value="FAD_G3PDH_1"/>
    <property type="match status" value="1"/>
</dbReference>
<evidence type="ECO:0000256" key="3">
    <source>
        <dbReference type="ARBA" id="ARBA00022630"/>
    </source>
</evidence>
<dbReference type="SUPFAM" id="SSF51905">
    <property type="entry name" value="FAD/NAD(P)-binding domain"/>
    <property type="match status" value="1"/>
</dbReference>
<evidence type="ECO:0000313" key="10">
    <source>
        <dbReference type="Proteomes" id="UP000054997"/>
    </source>
</evidence>
<dbReference type="EC" id="1.1.5.3" evidence="6"/>
<dbReference type="Pfam" id="PF01266">
    <property type="entry name" value="DAO"/>
    <property type="match status" value="1"/>
</dbReference>
<evidence type="ECO:0000313" key="9">
    <source>
        <dbReference type="EMBL" id="KTD21308.1"/>
    </source>
</evidence>
<dbReference type="InterPro" id="IPR006076">
    <property type="entry name" value="FAD-dep_OxRdtase"/>
</dbReference>
<proteinExistence type="inferred from homology"/>
<dbReference type="InterPro" id="IPR038299">
    <property type="entry name" value="DAO_C_sf"/>
</dbReference>
<protein>
    <recommendedName>
        <fullName evidence="6">Glycerol-3-phosphate dehydrogenase</fullName>
        <ecNumber evidence="6">1.1.5.3</ecNumber>
    </recommendedName>
</protein>
<comment type="catalytic activity">
    <reaction evidence="6">
        <text>a quinone + sn-glycerol 3-phosphate = dihydroxyacetone phosphate + a quinol</text>
        <dbReference type="Rhea" id="RHEA:18977"/>
        <dbReference type="ChEBI" id="CHEBI:24646"/>
        <dbReference type="ChEBI" id="CHEBI:57597"/>
        <dbReference type="ChEBI" id="CHEBI:57642"/>
        <dbReference type="ChEBI" id="CHEBI:132124"/>
        <dbReference type="EC" id="1.1.5.3"/>
    </reaction>
</comment>
<comment type="cofactor">
    <cofactor evidence="1 6">
        <name>FAD</name>
        <dbReference type="ChEBI" id="CHEBI:57692"/>
    </cofactor>
</comment>